<accession>A0A1I1NAT3</accession>
<dbReference type="Proteomes" id="UP000199438">
    <property type="component" value="Unassembled WGS sequence"/>
</dbReference>
<evidence type="ECO:0000256" key="1">
    <source>
        <dbReference type="SAM" id="Phobius"/>
    </source>
</evidence>
<feature type="transmembrane region" description="Helical" evidence="1">
    <location>
        <begin position="61"/>
        <end position="78"/>
    </location>
</feature>
<keyword evidence="1" id="KW-0472">Membrane</keyword>
<evidence type="ECO:0000313" key="2">
    <source>
        <dbReference type="EMBL" id="SFC94844.1"/>
    </source>
</evidence>
<keyword evidence="1" id="KW-0812">Transmembrane</keyword>
<dbReference type="EMBL" id="FOKV01000022">
    <property type="protein sequence ID" value="SFC94844.1"/>
    <property type="molecule type" value="Genomic_DNA"/>
</dbReference>
<protein>
    <submittedName>
        <fullName evidence="2">Uncharacterized protein</fullName>
    </submittedName>
</protein>
<feature type="transmembrane region" description="Helical" evidence="1">
    <location>
        <begin position="36"/>
        <end position="55"/>
    </location>
</feature>
<organism evidence="2 3">
    <name type="scientific">Zunongwangia mangrovi</name>
    <dbReference type="NCBI Taxonomy" id="1334022"/>
    <lineage>
        <taxon>Bacteria</taxon>
        <taxon>Pseudomonadati</taxon>
        <taxon>Bacteroidota</taxon>
        <taxon>Flavobacteriia</taxon>
        <taxon>Flavobacteriales</taxon>
        <taxon>Flavobacteriaceae</taxon>
        <taxon>Zunongwangia</taxon>
    </lineage>
</organism>
<sequence>MVAIFKKMNNIVEKQNNEKFIQYLKAQRIAYSQCKIYKTFDFISILIAIILPLIGVFKNELLDYLAAFGVLWTVIYLISDSYRKRKTVEGAKIQEQFDIELFSIPWNKILCKSKINSDKITDLAKKYEKQDLKNWYSKEIKDDLPKEIAVLLCQRINFSWELNLRKKYVRCY</sequence>
<proteinExistence type="predicted"/>
<dbReference type="STRING" id="1334022.SAMN04487907_1221"/>
<keyword evidence="3" id="KW-1185">Reference proteome</keyword>
<reference evidence="3" key="1">
    <citation type="submission" date="2016-10" db="EMBL/GenBank/DDBJ databases">
        <authorList>
            <person name="Varghese N."/>
            <person name="Submissions S."/>
        </authorList>
    </citation>
    <scope>NUCLEOTIDE SEQUENCE [LARGE SCALE GENOMIC DNA]</scope>
    <source>
        <strain evidence="3">DSM 24499</strain>
    </source>
</reference>
<gene>
    <name evidence="2" type="ORF">SAMN04487907_1221</name>
</gene>
<dbReference type="AlphaFoldDB" id="A0A1I1NAT3"/>
<dbReference type="InterPro" id="IPR049920">
    <property type="entry name" value="IK1_05631-like"/>
</dbReference>
<keyword evidence="1" id="KW-1133">Transmembrane helix</keyword>
<dbReference type="Pfam" id="PF18159">
    <property type="entry name" value="S_4TM"/>
    <property type="match status" value="1"/>
</dbReference>
<evidence type="ECO:0000313" key="3">
    <source>
        <dbReference type="Proteomes" id="UP000199438"/>
    </source>
</evidence>
<name>A0A1I1NAT3_9FLAO</name>